<accession>A0A0E9SWV9</accession>
<keyword evidence="1" id="KW-0812">Transmembrane</keyword>
<evidence type="ECO:0000313" key="2">
    <source>
        <dbReference type="EMBL" id="JAH45761.1"/>
    </source>
</evidence>
<dbReference type="AlphaFoldDB" id="A0A0E9SWV9"/>
<feature type="transmembrane region" description="Helical" evidence="1">
    <location>
        <begin position="17"/>
        <end position="40"/>
    </location>
</feature>
<name>A0A0E9SWV9_ANGAN</name>
<keyword evidence="1" id="KW-0472">Membrane</keyword>
<reference evidence="2" key="2">
    <citation type="journal article" date="2015" name="Fish Shellfish Immunol.">
        <title>Early steps in the European eel (Anguilla anguilla)-Vibrio vulnificus interaction in the gills: Role of the RtxA13 toxin.</title>
        <authorList>
            <person name="Callol A."/>
            <person name="Pajuelo D."/>
            <person name="Ebbesson L."/>
            <person name="Teles M."/>
            <person name="MacKenzie S."/>
            <person name="Amaro C."/>
        </authorList>
    </citation>
    <scope>NUCLEOTIDE SEQUENCE</scope>
</reference>
<organism evidence="2">
    <name type="scientific">Anguilla anguilla</name>
    <name type="common">European freshwater eel</name>
    <name type="synonym">Muraena anguilla</name>
    <dbReference type="NCBI Taxonomy" id="7936"/>
    <lineage>
        <taxon>Eukaryota</taxon>
        <taxon>Metazoa</taxon>
        <taxon>Chordata</taxon>
        <taxon>Craniata</taxon>
        <taxon>Vertebrata</taxon>
        <taxon>Euteleostomi</taxon>
        <taxon>Actinopterygii</taxon>
        <taxon>Neopterygii</taxon>
        <taxon>Teleostei</taxon>
        <taxon>Anguilliformes</taxon>
        <taxon>Anguillidae</taxon>
        <taxon>Anguilla</taxon>
    </lineage>
</organism>
<dbReference type="EMBL" id="GBXM01062816">
    <property type="protein sequence ID" value="JAH45761.1"/>
    <property type="molecule type" value="Transcribed_RNA"/>
</dbReference>
<reference evidence="2" key="1">
    <citation type="submission" date="2014-11" db="EMBL/GenBank/DDBJ databases">
        <authorList>
            <person name="Amaro Gonzalez C."/>
        </authorList>
    </citation>
    <scope>NUCLEOTIDE SEQUENCE</scope>
</reference>
<evidence type="ECO:0000256" key="1">
    <source>
        <dbReference type="SAM" id="Phobius"/>
    </source>
</evidence>
<keyword evidence="1" id="KW-1133">Transmembrane helix</keyword>
<protein>
    <submittedName>
        <fullName evidence="2">Uncharacterized protein</fullName>
    </submittedName>
</protein>
<sequence>MPLKRCLFSFLFFHKSLAFFSFLVLLLRFLVFVGVAVRAWRSS</sequence>
<proteinExistence type="predicted"/>